<dbReference type="PANTHER" id="PTHR45725">
    <property type="entry name" value="FORMIN HOMOLOGY 2 FAMILY MEMBER"/>
    <property type="match status" value="1"/>
</dbReference>
<comment type="caution">
    <text evidence="2">The sequence shown here is derived from an EMBL/GenBank/DDBJ whole genome shotgun (WGS) entry which is preliminary data.</text>
</comment>
<reference evidence="2 3" key="1">
    <citation type="submission" date="2024-04" db="EMBL/GenBank/DDBJ databases">
        <title>genome sequences of Mucor flavus KT1a and Helicostylum pulchrum KT1b strains isolation_sourced from the surface of a dry-aged beef.</title>
        <authorList>
            <person name="Toyotome T."/>
            <person name="Hosono M."/>
            <person name="Torimaru M."/>
            <person name="Fukuda K."/>
            <person name="Mikami N."/>
        </authorList>
    </citation>
    <scope>NUCLEOTIDE SEQUENCE [LARGE SCALE GENOMIC DNA]</scope>
    <source>
        <strain evidence="2 3">KT1b</strain>
    </source>
</reference>
<organism evidence="2 3">
    <name type="scientific">Helicostylum pulchrum</name>
    <dbReference type="NCBI Taxonomy" id="562976"/>
    <lineage>
        <taxon>Eukaryota</taxon>
        <taxon>Fungi</taxon>
        <taxon>Fungi incertae sedis</taxon>
        <taxon>Mucoromycota</taxon>
        <taxon>Mucoromycotina</taxon>
        <taxon>Mucoromycetes</taxon>
        <taxon>Mucorales</taxon>
        <taxon>Mucorineae</taxon>
        <taxon>Mucoraceae</taxon>
        <taxon>Helicostylum</taxon>
    </lineage>
</organism>
<dbReference type="EMBL" id="BAABUJ010000005">
    <property type="protein sequence ID" value="GAA5796254.1"/>
    <property type="molecule type" value="Genomic_DNA"/>
</dbReference>
<dbReference type="SUPFAM" id="SSF101447">
    <property type="entry name" value="Formin homology 2 domain (FH2 domain)"/>
    <property type="match status" value="1"/>
</dbReference>
<name>A0ABP9XN88_9FUNG</name>
<feature type="domain" description="FH2" evidence="1">
    <location>
        <begin position="1"/>
        <end position="124"/>
    </location>
</feature>
<sequence length="124" mass="14440">MHDYSSLQKVSPPTLFASVNALNGHLAQIREELNNNQRRKTTELQIDRFAESMEEFILEAEPIVNDLKSMTKDIEEKLKLLILYYGEDPNTIKSEEFFDIISSFSNSFEVRKKADIYLYKSISK</sequence>
<dbReference type="Pfam" id="PF02181">
    <property type="entry name" value="FH2"/>
    <property type="match status" value="1"/>
</dbReference>
<dbReference type="InterPro" id="IPR042201">
    <property type="entry name" value="FH2_Formin_sf"/>
</dbReference>
<evidence type="ECO:0000259" key="1">
    <source>
        <dbReference type="PROSITE" id="PS51444"/>
    </source>
</evidence>
<protein>
    <recommendedName>
        <fullName evidence="1">FH2 domain-containing protein</fullName>
    </recommendedName>
</protein>
<proteinExistence type="predicted"/>
<dbReference type="PANTHER" id="PTHR45725:SF1">
    <property type="entry name" value="DISHEVELLED ASSOCIATED ACTIVATOR OF MORPHOGENESIS, ISOFORM D"/>
    <property type="match status" value="1"/>
</dbReference>
<dbReference type="Gene3D" id="1.20.58.2220">
    <property type="entry name" value="Formin, FH2 domain"/>
    <property type="match status" value="1"/>
</dbReference>
<dbReference type="Proteomes" id="UP001476247">
    <property type="component" value="Unassembled WGS sequence"/>
</dbReference>
<keyword evidence="3" id="KW-1185">Reference proteome</keyword>
<gene>
    <name evidence="2" type="ORF">HPULCUR_001624</name>
</gene>
<evidence type="ECO:0000313" key="3">
    <source>
        <dbReference type="Proteomes" id="UP001476247"/>
    </source>
</evidence>
<dbReference type="InterPro" id="IPR051425">
    <property type="entry name" value="Formin_Homology"/>
</dbReference>
<evidence type="ECO:0000313" key="2">
    <source>
        <dbReference type="EMBL" id="GAA5796254.1"/>
    </source>
</evidence>
<dbReference type="InterPro" id="IPR015425">
    <property type="entry name" value="FH2_Formin"/>
</dbReference>
<dbReference type="PROSITE" id="PS51444">
    <property type="entry name" value="FH2"/>
    <property type="match status" value="1"/>
</dbReference>
<accession>A0ABP9XN88</accession>